<comment type="catalytic activity">
    <reaction evidence="8">
        <text>ATP + H2O = ADP + phosphate + H(+)</text>
        <dbReference type="Rhea" id="RHEA:13065"/>
        <dbReference type="ChEBI" id="CHEBI:15377"/>
        <dbReference type="ChEBI" id="CHEBI:15378"/>
        <dbReference type="ChEBI" id="CHEBI:30616"/>
        <dbReference type="ChEBI" id="CHEBI:43474"/>
        <dbReference type="ChEBI" id="CHEBI:456216"/>
    </reaction>
</comment>
<evidence type="ECO:0000256" key="5">
    <source>
        <dbReference type="ARBA" id="ARBA00022840"/>
    </source>
</evidence>
<dbReference type="InterPro" id="IPR051309">
    <property type="entry name" value="ABCF_ATPase"/>
</dbReference>
<gene>
    <name evidence="12" type="ORF">DD681_01225</name>
</gene>
<dbReference type="Gene3D" id="3.40.50.300">
    <property type="entry name" value="P-loop containing nucleotide triphosphate hydrolases"/>
    <property type="match status" value="2"/>
</dbReference>
<dbReference type="AlphaFoldDB" id="A0A2U8DFZ4"/>
<keyword evidence="5 12" id="KW-0067">ATP-binding</keyword>
<evidence type="ECO:0000313" key="13">
    <source>
        <dbReference type="Proteomes" id="UP000244884"/>
    </source>
</evidence>
<dbReference type="RefSeq" id="WP_158341202.1">
    <property type="nucleotide sequence ID" value="NZ_CP029161.1"/>
</dbReference>
<dbReference type="SUPFAM" id="SSF52540">
    <property type="entry name" value="P-loop containing nucleoside triphosphate hydrolases"/>
    <property type="match status" value="2"/>
</dbReference>
<dbReference type="GO" id="GO:0016887">
    <property type="term" value="F:ATP hydrolysis activity"/>
    <property type="evidence" value="ECO:0007669"/>
    <property type="project" value="InterPro"/>
</dbReference>
<dbReference type="PANTHER" id="PTHR42855">
    <property type="entry name" value="ABC TRANSPORTER ATP-BINDING SUBUNIT"/>
    <property type="match status" value="1"/>
</dbReference>
<dbReference type="InterPro" id="IPR003439">
    <property type="entry name" value="ABC_transporter-like_ATP-bd"/>
</dbReference>
<dbReference type="FunFam" id="3.40.50.300:FF:000309">
    <property type="entry name" value="ABC transporter ATP-binding protein"/>
    <property type="match status" value="1"/>
</dbReference>
<dbReference type="Pfam" id="PF00005">
    <property type="entry name" value="ABC_tran"/>
    <property type="match status" value="2"/>
</dbReference>
<feature type="domain" description="ABC transporter" evidence="11">
    <location>
        <begin position="289"/>
        <end position="506"/>
    </location>
</feature>
<evidence type="ECO:0000313" key="12">
    <source>
        <dbReference type="EMBL" id="AWH90431.1"/>
    </source>
</evidence>
<comment type="similarity">
    <text evidence="9">Belongs to the ABC transporter superfamily. ABCF family. Uup subfamily.</text>
</comment>
<keyword evidence="4" id="KW-0227">DNA damage</keyword>
<keyword evidence="2" id="KW-0677">Repeat</keyword>
<dbReference type="EMBL" id="CP029161">
    <property type="protein sequence ID" value="AWH90431.1"/>
    <property type="molecule type" value="Genomic_DNA"/>
</dbReference>
<feature type="coiled-coil region" evidence="10">
    <location>
        <begin position="252"/>
        <end position="279"/>
    </location>
</feature>
<evidence type="ECO:0000256" key="7">
    <source>
        <dbReference type="ARBA" id="ARBA00023204"/>
    </source>
</evidence>
<keyword evidence="10" id="KW-0175">Coiled coil</keyword>
<reference evidence="12 13" key="1">
    <citation type="submission" date="2018-04" db="EMBL/GenBank/DDBJ databases">
        <title>Genome sequence of Buchnera aphidicola from Melaphis sacchari.</title>
        <authorList>
            <person name="Geib S.M."/>
            <person name="Palmer N.A."/>
            <person name="Sattler S.E."/>
            <person name="Sarath G."/>
        </authorList>
    </citation>
    <scope>NUCLEOTIDE SEQUENCE [LARGE SCALE GENOMIC DNA]</scope>
    <source>
        <strain evidence="12 13">LSU</strain>
    </source>
</reference>
<protein>
    <submittedName>
        <fullName evidence="12">ABC transporter ATP-binding protein</fullName>
    </submittedName>
</protein>
<dbReference type="SMART" id="SM00382">
    <property type="entry name" value="AAA"/>
    <property type="match status" value="2"/>
</dbReference>
<dbReference type="FunFam" id="3.40.50.300:FF:000011">
    <property type="entry name" value="Putative ABC transporter ATP-binding component"/>
    <property type="match status" value="1"/>
</dbReference>
<dbReference type="Proteomes" id="UP000244884">
    <property type="component" value="Chromosome"/>
</dbReference>
<evidence type="ECO:0000256" key="6">
    <source>
        <dbReference type="ARBA" id="ARBA00023125"/>
    </source>
</evidence>
<evidence type="ECO:0000256" key="2">
    <source>
        <dbReference type="ARBA" id="ARBA00022737"/>
    </source>
</evidence>
<evidence type="ECO:0000256" key="10">
    <source>
        <dbReference type="SAM" id="Coils"/>
    </source>
</evidence>
<comment type="similarity">
    <text evidence="1">Belongs to the ABC transporter superfamily. Drug exporter-2 (TC 3.A.1.117) family.</text>
</comment>
<dbReference type="CDD" id="cd03221">
    <property type="entry name" value="ABCF_EF-3"/>
    <property type="match status" value="2"/>
</dbReference>
<feature type="domain" description="ABC transporter" evidence="11">
    <location>
        <begin position="4"/>
        <end position="221"/>
    </location>
</feature>
<keyword evidence="6" id="KW-0238">DNA-binding</keyword>
<dbReference type="InterPro" id="IPR032781">
    <property type="entry name" value="ABC_tran_Xtn"/>
</dbReference>
<dbReference type="GO" id="GO:0003677">
    <property type="term" value="F:DNA binding"/>
    <property type="evidence" value="ECO:0007669"/>
    <property type="project" value="UniProtKB-KW"/>
</dbReference>
<dbReference type="InterPro" id="IPR003593">
    <property type="entry name" value="AAA+_ATPase"/>
</dbReference>
<dbReference type="InterPro" id="IPR017871">
    <property type="entry name" value="ABC_transporter-like_CS"/>
</dbReference>
<dbReference type="PROSITE" id="PS50893">
    <property type="entry name" value="ABC_TRANSPORTER_2"/>
    <property type="match status" value="2"/>
</dbReference>
<dbReference type="OrthoDB" id="9762051at2"/>
<evidence type="ECO:0000259" key="11">
    <source>
        <dbReference type="PROSITE" id="PS50893"/>
    </source>
</evidence>
<keyword evidence="7" id="KW-0234">DNA repair</keyword>
<proteinExistence type="inferred from homology"/>
<dbReference type="GO" id="GO:0006281">
    <property type="term" value="P:DNA repair"/>
    <property type="evidence" value="ECO:0007669"/>
    <property type="project" value="UniProtKB-KW"/>
</dbReference>
<evidence type="ECO:0000256" key="8">
    <source>
        <dbReference type="ARBA" id="ARBA00049360"/>
    </source>
</evidence>
<sequence>MTLISMQNASLTFSDLEILIDEKLFIEANERICLTGKNGSGKSTLLKIINKKQDLDNGYITYKKNIKISYLNQKNPENLNISTYDFFKRKIFKKDKKTKNFNKIIEIEKIIEKLKLKKNKLLSELSGGFLRKVLLGASIIDNPDILLLDEPTNHLDINTIQWLEKFLKKFSGSVLFVSHDRAFIQNICTRIIDLDRGKLNSFPGDYERYISLKRKEKKIEKIHKKLFDYTLKKEEKWIRKGIKARSTRNEGRVKFLEKLRKEKNNYKKIENLNKIEINQIKEYSGKITFELKNISFNIKDKKIIKNFSEIIQYGEKIGLIGSNGSGKSTMLEIITGEKSVKSGNIYHRKDIKIAYFKQDRSELNPEKSIIENIDHGKETFLLNGKEQNLIGYLKKFLFQPNQLRRLVKTLSGGECNRLLLAKIFLRPSNVLILDEPTNDLDINSLELLEKIIMQYLGTVFIVSHDRYFIHKTVNKYWFFKGNGLITKHIEKLDYSFEEKKTQKKQKKSLLKNKKNNIPLLLLYKKNIKKELEKTLNKIENIEKNIIILQKKTNEPNFFKKNINDQLPILKKLNEEEQKLEKKIIYWESLEEKL</sequence>
<evidence type="ECO:0000256" key="1">
    <source>
        <dbReference type="ARBA" id="ARBA00006526"/>
    </source>
</evidence>
<dbReference type="PROSITE" id="PS00211">
    <property type="entry name" value="ABC_TRANSPORTER_1"/>
    <property type="match status" value="1"/>
</dbReference>
<organism evidence="12 13">
    <name type="scientific">Buchnera aphidicola</name>
    <name type="common">Melanaphis sacchari</name>
    <dbReference type="NCBI Taxonomy" id="2173854"/>
    <lineage>
        <taxon>Bacteria</taxon>
        <taxon>Pseudomonadati</taxon>
        <taxon>Pseudomonadota</taxon>
        <taxon>Gammaproteobacteria</taxon>
        <taxon>Enterobacterales</taxon>
        <taxon>Erwiniaceae</taxon>
        <taxon>Buchnera</taxon>
    </lineage>
</organism>
<dbReference type="InterPro" id="IPR027417">
    <property type="entry name" value="P-loop_NTPase"/>
</dbReference>
<evidence type="ECO:0000256" key="9">
    <source>
        <dbReference type="ARBA" id="ARBA00061478"/>
    </source>
</evidence>
<dbReference type="PANTHER" id="PTHR42855:SF1">
    <property type="entry name" value="ABC TRANSPORTER DOMAIN-CONTAINING PROTEIN"/>
    <property type="match status" value="1"/>
</dbReference>
<name>A0A2U8DFZ4_9GAMM</name>
<feature type="coiled-coil region" evidence="10">
    <location>
        <begin position="496"/>
        <end position="589"/>
    </location>
</feature>
<keyword evidence="3" id="KW-0547">Nucleotide-binding</keyword>
<evidence type="ECO:0000256" key="3">
    <source>
        <dbReference type="ARBA" id="ARBA00022741"/>
    </source>
</evidence>
<evidence type="ECO:0000256" key="4">
    <source>
        <dbReference type="ARBA" id="ARBA00022763"/>
    </source>
</evidence>
<dbReference type="Pfam" id="PF12848">
    <property type="entry name" value="ABC_tran_Xtn"/>
    <property type="match status" value="1"/>
</dbReference>
<dbReference type="GO" id="GO:0005524">
    <property type="term" value="F:ATP binding"/>
    <property type="evidence" value="ECO:0007669"/>
    <property type="project" value="UniProtKB-KW"/>
</dbReference>
<accession>A0A2U8DFZ4</accession>